<dbReference type="InterPro" id="IPR023214">
    <property type="entry name" value="HAD_sf"/>
</dbReference>
<evidence type="ECO:0000259" key="9">
    <source>
        <dbReference type="Pfam" id="PF21141"/>
    </source>
</evidence>
<dbReference type="InterPro" id="IPR001830">
    <property type="entry name" value="Glyco_trans_20"/>
</dbReference>
<comment type="function">
    <text evidence="1">Catalyzes the production of trehalose from glucose-6-phosphate and UDP-alpha-D-glucose in a 2 step process.</text>
</comment>
<dbReference type="SUPFAM" id="SSF53756">
    <property type="entry name" value="UDP-Glycosyltransferase/glycogen phosphorylase"/>
    <property type="match status" value="1"/>
</dbReference>
<name>A0A085MG72_9BILA</name>
<dbReference type="Gene3D" id="3.40.50.2000">
    <property type="entry name" value="Glycogen Phosphorylase B"/>
    <property type="match status" value="2"/>
</dbReference>
<comment type="similarity">
    <text evidence="3">In the C-terminal section; belongs to the gob-1 trehalose phosphatase family.</text>
</comment>
<evidence type="ECO:0000256" key="3">
    <source>
        <dbReference type="ARBA" id="ARBA00006107"/>
    </source>
</evidence>
<protein>
    <recommendedName>
        <fullName evidence="4">alpha,alpha-trehalose-phosphate synthase (UDP-forming)</fullName>
        <ecNumber evidence="4">2.4.1.15</ecNumber>
    </recommendedName>
</protein>
<dbReference type="GO" id="GO:0003825">
    <property type="term" value="F:alpha,alpha-trehalose-phosphate synthase (UDP-forming) activity"/>
    <property type="evidence" value="ECO:0007669"/>
    <property type="project" value="UniProtKB-EC"/>
</dbReference>
<dbReference type="GO" id="GO:0004805">
    <property type="term" value="F:trehalose-phosphatase activity"/>
    <property type="evidence" value="ECO:0007669"/>
    <property type="project" value="TreeGrafter"/>
</dbReference>
<keyword evidence="5" id="KW-0808">Transferase</keyword>
<feature type="compositionally biased region" description="Polar residues" evidence="7">
    <location>
        <begin position="450"/>
        <end position="471"/>
    </location>
</feature>
<dbReference type="InterPro" id="IPR041064">
    <property type="entry name" value="T6PP_helical"/>
</dbReference>
<accession>A0A085MG72</accession>
<dbReference type="Pfam" id="PF21141">
    <property type="entry name" value="T6PP_C"/>
    <property type="match status" value="1"/>
</dbReference>
<proteinExistence type="inferred from homology"/>
<evidence type="ECO:0000256" key="4">
    <source>
        <dbReference type="ARBA" id="ARBA00012538"/>
    </source>
</evidence>
<keyword evidence="11" id="KW-1185">Reference proteome</keyword>
<dbReference type="PANTHER" id="PTHR10788">
    <property type="entry name" value="TREHALOSE-6-PHOSPHATE SYNTHASE"/>
    <property type="match status" value="1"/>
</dbReference>
<evidence type="ECO:0000313" key="11">
    <source>
        <dbReference type="Proteomes" id="UP000030764"/>
    </source>
</evidence>
<evidence type="ECO:0000259" key="8">
    <source>
        <dbReference type="Pfam" id="PF18572"/>
    </source>
</evidence>
<dbReference type="EMBL" id="KL363195">
    <property type="protein sequence ID" value="KFD56218.1"/>
    <property type="molecule type" value="Genomic_DNA"/>
</dbReference>
<dbReference type="CDD" id="cd03788">
    <property type="entry name" value="GT20_TPS"/>
    <property type="match status" value="1"/>
</dbReference>
<sequence>MVKAPVVAVLLGEVLFERTVCNRLRWCRKITAVTSTASSIYMYSQVMRQMLQCILSQRYSARIGALQFGVDTLTSDDAEGGRPDELCDRRGGSMRRQTKEVGTTCSFFFLCRCQLFYAAAAAGAEGSMNDIRSCGIPFYLKEPRAIARKGASSCLLPFKLRCIDLLTDDILLSNDVARSHCTTAIVEHFSELCVVIMPVPSESPPSEATEDDVRPKPSPFERKFVSVESDEALRFKDEVADCLRCLNAPETSEYGRLVQEPQPLTDEQVERAASIFARRWKLKDGLSEVAFKGLLLILEHLLAYEVTNHASFAYFVETLGFHTVFFWKKTVPLLYDSDMQFGTNYRDSLLLALTLYDVNAGRNRLRELFAAVPGLRASLLAKHAKRFEEAYHHMLIRRMNSSSLAGSQTVSENSVLDFLADQSDNEEESTDKEANRSAEGIAHVKALRRCTSTDTGSPPRSPLQSQTSVTDASLPAPDSVLSGALSAGHFQERVITVSNAPPVSLRKKDKEWEIGQGSGGLVSCCEPVMNKDPGNVWLACFGPNVPLRTPSRCDTPLPPPTNSLGLPLIKKVDANVYLSMLQDPAKDEDAGVMKEIREQMSLLGVFRAYNKENYQLNPVVVAENDYNTYYGGISNGLLWPAFHNLPEYIVKDYADPKVLQDHWCSYVRVNYQFAINAVRNSRPQDFLWIHDYHLLLTGLIIQSLDTNFEVGFFLHTPFQPPPEFFTDFKAIAVAVLRGMTRFTKVGFQTHRDRSTFISLVGEHMSNARIEYVTKTDSYQVTHEGWTTSVGVFPVSIKNEEFLALATNPEVQNKAKEIRNTYIGNSSNGKFFFSCERFDYTKGIKEKLLAFERFLEKHPERHGSDVLFQVAVTNRRAVESYRDYQDCCSALVDKINSSFSDPKRPEWKPVVLQTDGLPRKYVVAHYLAMDVGVVTPIKDGMNLVAKEMLICNPSASLILSSGAGTEQQFGSSGFYTDTRRCYHRVENINDTEEFADLFYAAAIEDKETVEANGKLLHEFLLANDIEKWSGSFLDPSWTHEVIQSVELKTLKDFYTLMFQTRTARRHIVDRVVKGFPIRHHFALSLKNAKQSLEAACEPGTHIMPLGTGFETEGVARLDVSDEIRQLELDLSFLDFVQSEEYDNLEQFLRYLAMSHPEGSESFFNEVDKATQLMYRGDHFQYFFTDRDGTLKSYACSYNSSIEPAYSAVIQATFANRCTQYAAILTSAPLLNYGILDMVVLPDGYFCYGASIGREWYIDATKKFKDKSISENEIALLEQVAADVQQQLQLPEFQMFNWIGSGLQKHYGHITVAHQDCYDSVDPEASRKWIDRVKELVRRVDPEGTYLELYEGKTDVRVLLHSHSTGKVFTKGDGIRLFAQEMNLDLACGNVLVCGDSDTDLPMLREMLSINPENTYTIWVACPAAHCHHPSCANLKRQVKELCESYDNKNYVFVSSPLVLLGAMAQATIREIRIRPSVEGRRDSLDMYRIYPMED</sequence>
<dbReference type="InterPro" id="IPR036412">
    <property type="entry name" value="HAD-like_sf"/>
</dbReference>
<dbReference type="Pfam" id="PF00982">
    <property type="entry name" value="Glyco_transf_20"/>
    <property type="match status" value="1"/>
</dbReference>
<reference evidence="10 11" key="1">
    <citation type="journal article" date="2014" name="Nat. Genet.">
        <title>Genome and transcriptome of the porcine whipworm Trichuris suis.</title>
        <authorList>
            <person name="Jex A.R."/>
            <person name="Nejsum P."/>
            <person name="Schwarz E.M."/>
            <person name="Hu L."/>
            <person name="Young N.D."/>
            <person name="Hall R.S."/>
            <person name="Korhonen P.K."/>
            <person name="Liao S."/>
            <person name="Thamsborg S."/>
            <person name="Xia J."/>
            <person name="Xu P."/>
            <person name="Wang S."/>
            <person name="Scheerlinck J.P."/>
            <person name="Hofmann A."/>
            <person name="Sternberg P.W."/>
            <person name="Wang J."/>
            <person name="Gasser R.B."/>
        </authorList>
    </citation>
    <scope>NUCLEOTIDE SEQUENCE [LARGE SCALE GENOMIC DNA]</scope>
    <source>
        <strain evidence="10">DCEP-RM93M</strain>
    </source>
</reference>
<dbReference type="Pfam" id="PF18572">
    <property type="entry name" value="T6PP_N"/>
    <property type="match status" value="1"/>
</dbReference>
<evidence type="ECO:0000256" key="2">
    <source>
        <dbReference type="ARBA" id="ARBA00005409"/>
    </source>
</evidence>
<dbReference type="GO" id="GO:0005829">
    <property type="term" value="C:cytosol"/>
    <property type="evidence" value="ECO:0007669"/>
    <property type="project" value="TreeGrafter"/>
</dbReference>
<comment type="catalytic activity">
    <reaction evidence="6">
        <text>D-glucose 6-phosphate + UDP-alpha-D-glucose = alpha,alpha-trehalose 6-phosphate + UDP + H(+)</text>
        <dbReference type="Rhea" id="RHEA:18889"/>
        <dbReference type="ChEBI" id="CHEBI:15378"/>
        <dbReference type="ChEBI" id="CHEBI:58223"/>
        <dbReference type="ChEBI" id="CHEBI:58429"/>
        <dbReference type="ChEBI" id="CHEBI:58885"/>
        <dbReference type="ChEBI" id="CHEBI:61548"/>
        <dbReference type="EC" id="2.4.1.15"/>
    </reaction>
</comment>
<dbReference type="FunFam" id="3.40.50.2000:FF:000206">
    <property type="entry name" value="Trehalose-6-phosphate synthase"/>
    <property type="match status" value="1"/>
</dbReference>
<dbReference type="Gene3D" id="1.20.58.1800">
    <property type="match status" value="1"/>
</dbReference>
<organism evidence="10 11">
    <name type="scientific">Trichuris suis</name>
    <name type="common">pig whipworm</name>
    <dbReference type="NCBI Taxonomy" id="68888"/>
    <lineage>
        <taxon>Eukaryota</taxon>
        <taxon>Metazoa</taxon>
        <taxon>Ecdysozoa</taxon>
        <taxon>Nematoda</taxon>
        <taxon>Enoplea</taxon>
        <taxon>Dorylaimia</taxon>
        <taxon>Trichinellida</taxon>
        <taxon>Trichuridae</taxon>
        <taxon>Trichuris</taxon>
    </lineage>
</organism>
<evidence type="ECO:0000256" key="6">
    <source>
        <dbReference type="ARBA" id="ARBA00048039"/>
    </source>
</evidence>
<dbReference type="Proteomes" id="UP000030764">
    <property type="component" value="Unassembled WGS sequence"/>
</dbReference>
<feature type="domain" description="Trehalose-6-phosphate phosphatase helical bundle" evidence="8">
    <location>
        <begin position="1048"/>
        <end position="1148"/>
    </location>
</feature>
<dbReference type="PANTHER" id="PTHR10788:SF106">
    <property type="entry name" value="BCDNA.GH08860"/>
    <property type="match status" value="1"/>
</dbReference>
<dbReference type="InterPro" id="IPR049063">
    <property type="entry name" value="T6PP_C"/>
</dbReference>
<evidence type="ECO:0000256" key="1">
    <source>
        <dbReference type="ARBA" id="ARBA00002045"/>
    </source>
</evidence>
<dbReference type="Gene3D" id="3.40.50.1000">
    <property type="entry name" value="HAD superfamily/HAD-like"/>
    <property type="match status" value="1"/>
</dbReference>
<evidence type="ECO:0000256" key="5">
    <source>
        <dbReference type="ARBA" id="ARBA00022676"/>
    </source>
</evidence>
<feature type="domain" description="Trehalose-6-phosphate phosphatase C-terminal" evidence="9">
    <location>
        <begin position="1181"/>
        <end position="1458"/>
    </location>
</feature>
<gene>
    <name evidence="10" type="ORF">M513_02996</name>
</gene>
<comment type="similarity">
    <text evidence="2">In the N-terminal section; belongs to the glycosyltransferase 20 family.</text>
</comment>
<dbReference type="GO" id="GO:0005992">
    <property type="term" value="P:trehalose biosynthetic process"/>
    <property type="evidence" value="ECO:0007669"/>
    <property type="project" value="InterPro"/>
</dbReference>
<keyword evidence="5" id="KW-0328">Glycosyltransferase</keyword>
<evidence type="ECO:0000313" key="10">
    <source>
        <dbReference type="EMBL" id="KFD56218.1"/>
    </source>
</evidence>
<feature type="region of interest" description="Disordered" evidence="7">
    <location>
        <begin position="449"/>
        <end position="475"/>
    </location>
</feature>
<evidence type="ECO:0000256" key="7">
    <source>
        <dbReference type="SAM" id="MobiDB-lite"/>
    </source>
</evidence>
<dbReference type="SUPFAM" id="SSF56784">
    <property type="entry name" value="HAD-like"/>
    <property type="match status" value="1"/>
</dbReference>
<dbReference type="EC" id="2.4.1.15" evidence="4"/>
<dbReference type="Gene3D" id="3.30.70.3080">
    <property type="match status" value="1"/>
</dbReference>